<organism evidence="4 5">
    <name type="scientific">Gordonia araii NBRC 100433</name>
    <dbReference type="NCBI Taxonomy" id="1073574"/>
    <lineage>
        <taxon>Bacteria</taxon>
        <taxon>Bacillati</taxon>
        <taxon>Actinomycetota</taxon>
        <taxon>Actinomycetes</taxon>
        <taxon>Mycobacteriales</taxon>
        <taxon>Gordoniaceae</taxon>
        <taxon>Gordonia</taxon>
    </lineage>
</organism>
<dbReference type="InterPro" id="IPR052376">
    <property type="entry name" value="Oxidative_Scav/Glycosyltrans"/>
</dbReference>
<name>G7GZJ0_9ACTN</name>
<comment type="caution">
    <text evidence="4">The sequence shown here is derived from an EMBL/GenBank/DDBJ whole genome shotgun (WGS) entry which is preliminary data.</text>
</comment>
<dbReference type="Gene3D" id="1.10.287.1490">
    <property type="match status" value="1"/>
</dbReference>
<dbReference type="Pfam" id="PF02591">
    <property type="entry name" value="Zn_ribbon_9"/>
    <property type="match status" value="1"/>
</dbReference>
<feature type="coiled-coil region" evidence="1">
    <location>
        <begin position="58"/>
        <end position="151"/>
    </location>
</feature>
<dbReference type="AlphaFoldDB" id="G7GZJ0"/>
<evidence type="ECO:0000313" key="5">
    <source>
        <dbReference type="Proteomes" id="UP000035088"/>
    </source>
</evidence>
<reference evidence="4 5" key="1">
    <citation type="submission" date="2011-11" db="EMBL/GenBank/DDBJ databases">
        <title>Whole genome shotgun sequence of Gordonia araii NBRC 100433.</title>
        <authorList>
            <person name="Yoshida Y."/>
            <person name="Hosoyama A."/>
            <person name="Tsuchikane K."/>
            <person name="Katsumata H."/>
            <person name="Yamazaki S."/>
            <person name="Fujita N."/>
        </authorList>
    </citation>
    <scope>NUCLEOTIDE SEQUENCE [LARGE SCALE GENOMIC DNA]</scope>
    <source>
        <strain evidence="4 5">NBRC 100433</strain>
    </source>
</reference>
<dbReference type="OrthoDB" id="9784388at2"/>
<dbReference type="InterPro" id="IPR056003">
    <property type="entry name" value="CT398_CC_hairpin"/>
</dbReference>
<evidence type="ECO:0000259" key="2">
    <source>
        <dbReference type="Pfam" id="PF02591"/>
    </source>
</evidence>
<evidence type="ECO:0000256" key="1">
    <source>
        <dbReference type="SAM" id="Coils"/>
    </source>
</evidence>
<keyword evidence="1" id="KW-0175">Coiled coil</keyword>
<accession>G7GZJ0</accession>
<feature type="domain" description="CT398-like coiled coil hairpin" evidence="3">
    <location>
        <begin position="14"/>
        <end position="191"/>
    </location>
</feature>
<dbReference type="PANTHER" id="PTHR39082">
    <property type="entry name" value="PHOSPHOLIPASE C-BETA-2-RELATED"/>
    <property type="match status" value="1"/>
</dbReference>
<dbReference type="RefSeq" id="WP_007321092.1">
    <property type="nucleotide sequence ID" value="NZ_BAEE01000026.1"/>
</dbReference>
<feature type="domain" description="C4-type zinc ribbon" evidence="2">
    <location>
        <begin position="203"/>
        <end position="237"/>
    </location>
</feature>
<protein>
    <submittedName>
        <fullName evidence="4">Uncharacterized protein</fullName>
    </submittedName>
</protein>
<dbReference type="Proteomes" id="UP000035088">
    <property type="component" value="Unassembled WGS sequence"/>
</dbReference>
<dbReference type="InterPro" id="IPR003743">
    <property type="entry name" value="Zf-RING_7"/>
</dbReference>
<evidence type="ECO:0000313" key="4">
    <source>
        <dbReference type="EMBL" id="GAB09015.1"/>
    </source>
</evidence>
<dbReference type="EMBL" id="BAEE01000026">
    <property type="protein sequence ID" value="GAB09015.1"/>
    <property type="molecule type" value="Genomic_DNA"/>
</dbReference>
<gene>
    <name evidence="4" type="ORF">GOARA_026_00450</name>
</gene>
<dbReference type="Pfam" id="PF24481">
    <property type="entry name" value="CT398_CC"/>
    <property type="match status" value="1"/>
</dbReference>
<dbReference type="STRING" id="1073574.GOARA_026_00450"/>
<keyword evidence="5" id="KW-1185">Reference proteome</keyword>
<dbReference type="PANTHER" id="PTHR39082:SF1">
    <property type="entry name" value="SCAVENGER RECEPTOR CLASS A MEMBER 3"/>
    <property type="match status" value="1"/>
</dbReference>
<evidence type="ECO:0000259" key="3">
    <source>
        <dbReference type="Pfam" id="PF24481"/>
    </source>
</evidence>
<sequence>MKVEAARQRIMLEVAEVDADLAKLRHRRANLPEEQEMADLRDRIAVARDDAVRADIAAQDLDREYQRLDTEINGMRIREEHDKELLDRPGMAAKALAELQHELAGLARRRAVAEDELLDLMEQQEATSAEKARAEAAVAALEVDLEQVTSRRDAAGTDLDEKVADLEARRTAIVADAPAELLTVYDRQQSHGKPGAGLLRQRRCGACRMELDRGTLSQIATAAEDEVLRCEECGALLIRTHESGL</sequence>
<proteinExistence type="predicted"/>